<reference evidence="1 2" key="1">
    <citation type="submission" date="2019-05" db="EMBL/GenBank/DDBJ databases">
        <title>Another draft genome of Portunus trituberculatus and its Hox gene families provides insights of decapod evolution.</title>
        <authorList>
            <person name="Jeong J.-H."/>
            <person name="Song I."/>
            <person name="Kim S."/>
            <person name="Choi T."/>
            <person name="Kim D."/>
            <person name="Ryu S."/>
            <person name="Kim W."/>
        </authorList>
    </citation>
    <scope>NUCLEOTIDE SEQUENCE [LARGE SCALE GENOMIC DNA]</scope>
    <source>
        <tissue evidence="1">Muscle</tissue>
    </source>
</reference>
<sequence>MVEDAEALHVVHYRLTQGFHGRQYTSANTLPTGSVTKKDRNELQVVSGDEAQSLLRVLLLHQQGRCGGDGGRGGDGEALAGWLVVGVLVPSPCVHLDDHAP</sequence>
<protein>
    <submittedName>
        <fullName evidence="1">Uncharacterized protein</fullName>
    </submittedName>
</protein>
<organism evidence="1 2">
    <name type="scientific">Portunus trituberculatus</name>
    <name type="common">Swimming crab</name>
    <name type="synonym">Neptunus trituberculatus</name>
    <dbReference type="NCBI Taxonomy" id="210409"/>
    <lineage>
        <taxon>Eukaryota</taxon>
        <taxon>Metazoa</taxon>
        <taxon>Ecdysozoa</taxon>
        <taxon>Arthropoda</taxon>
        <taxon>Crustacea</taxon>
        <taxon>Multicrustacea</taxon>
        <taxon>Malacostraca</taxon>
        <taxon>Eumalacostraca</taxon>
        <taxon>Eucarida</taxon>
        <taxon>Decapoda</taxon>
        <taxon>Pleocyemata</taxon>
        <taxon>Brachyura</taxon>
        <taxon>Eubrachyura</taxon>
        <taxon>Portunoidea</taxon>
        <taxon>Portunidae</taxon>
        <taxon>Portuninae</taxon>
        <taxon>Portunus</taxon>
    </lineage>
</organism>
<dbReference type="EMBL" id="VSRR010000525">
    <property type="protein sequence ID" value="MPC16672.1"/>
    <property type="molecule type" value="Genomic_DNA"/>
</dbReference>
<keyword evidence="2" id="KW-1185">Reference proteome</keyword>
<evidence type="ECO:0000313" key="1">
    <source>
        <dbReference type="EMBL" id="MPC16672.1"/>
    </source>
</evidence>
<dbReference type="AlphaFoldDB" id="A0A5B7D5X8"/>
<dbReference type="Proteomes" id="UP000324222">
    <property type="component" value="Unassembled WGS sequence"/>
</dbReference>
<accession>A0A5B7D5X8</accession>
<gene>
    <name evidence="1" type="ORF">E2C01_009502</name>
</gene>
<comment type="caution">
    <text evidence="1">The sequence shown here is derived from an EMBL/GenBank/DDBJ whole genome shotgun (WGS) entry which is preliminary data.</text>
</comment>
<name>A0A5B7D5X8_PORTR</name>
<proteinExistence type="predicted"/>
<evidence type="ECO:0000313" key="2">
    <source>
        <dbReference type="Proteomes" id="UP000324222"/>
    </source>
</evidence>